<protein>
    <submittedName>
        <fullName evidence="1">Uncharacterized protein</fullName>
    </submittedName>
</protein>
<dbReference type="AlphaFoldDB" id="A0A4Y2AMX3"/>
<dbReference type="InterPro" id="IPR008042">
    <property type="entry name" value="Retrotrans_Pao"/>
</dbReference>
<accession>A0A4Y2AMX3</accession>
<name>A0A4Y2AMX3_ARAVE</name>
<keyword evidence="2" id="KW-1185">Reference proteome</keyword>
<evidence type="ECO:0000313" key="1">
    <source>
        <dbReference type="EMBL" id="GBL80344.1"/>
    </source>
</evidence>
<organism evidence="1 2">
    <name type="scientific">Araneus ventricosus</name>
    <name type="common">Orbweaver spider</name>
    <name type="synonym">Epeira ventricosa</name>
    <dbReference type="NCBI Taxonomy" id="182803"/>
    <lineage>
        <taxon>Eukaryota</taxon>
        <taxon>Metazoa</taxon>
        <taxon>Ecdysozoa</taxon>
        <taxon>Arthropoda</taxon>
        <taxon>Chelicerata</taxon>
        <taxon>Arachnida</taxon>
        <taxon>Araneae</taxon>
        <taxon>Araneomorphae</taxon>
        <taxon>Entelegynae</taxon>
        <taxon>Araneoidea</taxon>
        <taxon>Araneidae</taxon>
        <taxon>Araneus</taxon>
    </lineage>
</organism>
<evidence type="ECO:0000313" key="2">
    <source>
        <dbReference type="Proteomes" id="UP000499080"/>
    </source>
</evidence>
<dbReference type="EMBL" id="BGPR01000021">
    <property type="protein sequence ID" value="GBL80344.1"/>
    <property type="molecule type" value="Genomic_DNA"/>
</dbReference>
<comment type="caution">
    <text evidence="1">The sequence shown here is derived from an EMBL/GenBank/DDBJ whole genome shotgun (WGS) entry which is preliminary data.</text>
</comment>
<dbReference type="Proteomes" id="UP000499080">
    <property type="component" value="Unassembled WGS sequence"/>
</dbReference>
<sequence length="106" mass="12230">MEIMNAGSFELRCWAHTGVQDQESQSVLGIKWDTETDELYCVSPQVDIGFSEIVSKRKIFSIVNSIYDPIGFTSPETLLPKLLLQEAWNNKLDWDEELPSDMQLRY</sequence>
<dbReference type="Pfam" id="PF05380">
    <property type="entry name" value="Peptidase_A17"/>
    <property type="match status" value="1"/>
</dbReference>
<reference evidence="1 2" key="1">
    <citation type="journal article" date="2019" name="Sci. Rep.">
        <title>Orb-weaving spider Araneus ventricosus genome elucidates the spidroin gene catalogue.</title>
        <authorList>
            <person name="Kono N."/>
            <person name="Nakamura H."/>
            <person name="Ohtoshi R."/>
            <person name="Moran D.A.P."/>
            <person name="Shinohara A."/>
            <person name="Yoshida Y."/>
            <person name="Fujiwara M."/>
            <person name="Mori M."/>
            <person name="Tomita M."/>
            <person name="Arakawa K."/>
        </authorList>
    </citation>
    <scope>NUCLEOTIDE SEQUENCE [LARGE SCALE GENOMIC DNA]</scope>
</reference>
<proteinExistence type="predicted"/>
<dbReference type="OrthoDB" id="6427579at2759"/>
<gene>
    <name evidence="1" type="ORF">AVEN_92254_1</name>
</gene>
<dbReference type="PANTHER" id="PTHR47331:SF5">
    <property type="entry name" value="RIBONUCLEASE H"/>
    <property type="match status" value="1"/>
</dbReference>
<dbReference type="PANTHER" id="PTHR47331">
    <property type="entry name" value="PHD-TYPE DOMAIN-CONTAINING PROTEIN"/>
    <property type="match status" value="1"/>
</dbReference>